<keyword evidence="2" id="KW-0732">Signal</keyword>
<name>A0AAP7CC12_9CORY</name>
<evidence type="ECO:0000256" key="1">
    <source>
        <dbReference type="SAM" id="Phobius"/>
    </source>
</evidence>
<evidence type="ECO:0000313" key="4">
    <source>
        <dbReference type="Proteomes" id="UP000591626"/>
    </source>
</evidence>
<protein>
    <submittedName>
        <fullName evidence="3">Uncharacterized protein</fullName>
    </submittedName>
</protein>
<proteinExistence type="predicted"/>
<keyword evidence="1" id="KW-0812">Transmembrane</keyword>
<evidence type="ECO:0000256" key="2">
    <source>
        <dbReference type="SAM" id="SignalP"/>
    </source>
</evidence>
<keyword evidence="1" id="KW-1133">Transmembrane helix</keyword>
<dbReference type="Proteomes" id="UP000591626">
    <property type="component" value="Unassembled WGS sequence"/>
</dbReference>
<gene>
    <name evidence="3" type="ORF">HC138_04555</name>
</gene>
<reference evidence="3 4" key="1">
    <citation type="submission" date="2020-03" db="EMBL/GenBank/DDBJ databases">
        <title>Draft genome sequences of bacterial isolates from the female urobiome.</title>
        <authorList>
            <person name="Miller-Ensminger T."/>
            <person name="Wolfe A.J."/>
            <person name="Putonti C."/>
        </authorList>
    </citation>
    <scope>NUCLEOTIDE SEQUENCE [LARGE SCALE GENOMIC DNA]</scope>
    <source>
        <strain evidence="3 4">UMB8490</strain>
    </source>
</reference>
<dbReference type="RefSeq" id="WP_167616220.1">
    <property type="nucleotide sequence ID" value="NZ_JAAUVV010000006.1"/>
</dbReference>
<keyword evidence="1" id="KW-0472">Membrane</keyword>
<feature type="chain" id="PRO_5042956951" evidence="2">
    <location>
        <begin position="34"/>
        <end position="244"/>
    </location>
</feature>
<accession>A0AAP7CC12</accession>
<dbReference type="AlphaFoldDB" id="A0AAP7CC12"/>
<sequence>MTSTTTRIAAYATAATLALGAVAATGAATPANAATVAMKDKDGVCAVKLAPAEKRFIESWFDDSKAIGDYEQARDLIAAVEQVYPGVVAENEKALKGEKAEFGKVLPEGLVAKYADAQKTMKESEPTVNRTLEAIDTDSWRVGPDTKRMETPLTAKDGDVYKAWAETPSGKVAAKRMLIDDANATAAETCTKGMQADVKYPTAKMDTDVNVPAIVGGVLAALLVIAGLFFALPHFGIKLPMLGM</sequence>
<feature type="signal peptide" evidence="2">
    <location>
        <begin position="1"/>
        <end position="33"/>
    </location>
</feature>
<organism evidence="3 4">
    <name type="scientific">Corynebacterium coyleae</name>
    <dbReference type="NCBI Taxonomy" id="53374"/>
    <lineage>
        <taxon>Bacteria</taxon>
        <taxon>Bacillati</taxon>
        <taxon>Actinomycetota</taxon>
        <taxon>Actinomycetes</taxon>
        <taxon>Mycobacteriales</taxon>
        <taxon>Corynebacteriaceae</taxon>
        <taxon>Corynebacterium</taxon>
    </lineage>
</organism>
<comment type="caution">
    <text evidence="3">The sequence shown here is derived from an EMBL/GenBank/DDBJ whole genome shotgun (WGS) entry which is preliminary data.</text>
</comment>
<dbReference type="EMBL" id="JAAUVV010000006">
    <property type="protein sequence ID" value="NJJ03634.1"/>
    <property type="molecule type" value="Genomic_DNA"/>
</dbReference>
<evidence type="ECO:0000313" key="3">
    <source>
        <dbReference type="EMBL" id="NJJ03634.1"/>
    </source>
</evidence>
<feature type="transmembrane region" description="Helical" evidence="1">
    <location>
        <begin position="211"/>
        <end position="232"/>
    </location>
</feature>